<proteinExistence type="inferred from homology"/>
<keyword evidence="9" id="KW-1185">Reference proteome</keyword>
<comment type="caution">
    <text evidence="8">The sequence shown here is derived from an EMBL/GenBank/DDBJ whole genome shotgun (WGS) entry which is preliminary data.</text>
</comment>
<evidence type="ECO:0000256" key="7">
    <source>
        <dbReference type="SAM" id="SignalP"/>
    </source>
</evidence>
<comment type="subcellular location">
    <subcellularLocation>
        <location evidence="1">Membrane</location>
        <topology evidence="1">Lipid-anchor</topology>
    </subcellularLocation>
</comment>
<dbReference type="PANTHER" id="PTHR30429:SF0">
    <property type="entry name" value="METHIONINE-BINDING LIPOPROTEIN METQ"/>
    <property type="match status" value="1"/>
</dbReference>
<evidence type="ECO:0000313" key="9">
    <source>
        <dbReference type="Proteomes" id="UP000838686"/>
    </source>
</evidence>
<keyword evidence="3" id="KW-0472">Membrane</keyword>
<dbReference type="PROSITE" id="PS51257">
    <property type="entry name" value="PROKAR_LIPOPROTEIN"/>
    <property type="match status" value="1"/>
</dbReference>
<name>A0ABM9C2B5_9BACL</name>
<accession>A0ABM9C2B5</accession>
<dbReference type="SUPFAM" id="SSF53850">
    <property type="entry name" value="Periplasmic binding protein-like II"/>
    <property type="match status" value="1"/>
</dbReference>
<dbReference type="PIRSF" id="PIRSF002854">
    <property type="entry name" value="MetQ"/>
    <property type="match status" value="1"/>
</dbReference>
<evidence type="ECO:0000256" key="1">
    <source>
        <dbReference type="ARBA" id="ARBA00004635"/>
    </source>
</evidence>
<sequence length="283" mass="30734">MRKNGVIAALLSIVLLLAAGCGANNTSNDTTGNETSKEKKKITFGATAGPYSDMVTKAIKPIMEAKGYALEVIEFNDYVQPNKALAGGSLDANLFQHIIYLKKFAEDNKLDLVDVISVPTAPMGLYSKKFKTVEEITDGAELAIANDPANLARSLLLLQDLGLIKVKADADPTKISEKDIAENPKNLKISLLEAAQLPRTVEGTDLAVVAGNFALAAKMDLNSAIKLENMAENYRNVIAINTKDSDGQFVKDLKETVESDEFERAIDEYFQGFSKPEWMAAKQ</sequence>
<evidence type="ECO:0000256" key="6">
    <source>
        <dbReference type="PIRNR" id="PIRNR002854"/>
    </source>
</evidence>
<dbReference type="PANTHER" id="PTHR30429">
    <property type="entry name" value="D-METHIONINE-BINDING LIPOPROTEIN METQ"/>
    <property type="match status" value="1"/>
</dbReference>
<dbReference type="Gene3D" id="3.40.190.10">
    <property type="entry name" value="Periplasmic binding protein-like II"/>
    <property type="match status" value="2"/>
</dbReference>
<comment type="similarity">
    <text evidence="6">Belongs to the nlpA lipoprotein family.</text>
</comment>
<keyword evidence="2 7" id="KW-0732">Signal</keyword>
<protein>
    <recommendedName>
        <fullName evidence="6">Lipoprotein</fullName>
    </recommendedName>
</protein>
<dbReference type="Pfam" id="PF03180">
    <property type="entry name" value="Lipoprotein_9"/>
    <property type="match status" value="1"/>
</dbReference>
<evidence type="ECO:0000256" key="2">
    <source>
        <dbReference type="ARBA" id="ARBA00022729"/>
    </source>
</evidence>
<evidence type="ECO:0000313" key="8">
    <source>
        <dbReference type="EMBL" id="CAH1201985.1"/>
    </source>
</evidence>
<feature type="chain" id="PRO_5047355019" description="Lipoprotein" evidence="7">
    <location>
        <begin position="24"/>
        <end position="283"/>
    </location>
</feature>
<feature type="signal peptide" evidence="7">
    <location>
        <begin position="1"/>
        <end position="23"/>
    </location>
</feature>
<evidence type="ECO:0000256" key="3">
    <source>
        <dbReference type="ARBA" id="ARBA00023136"/>
    </source>
</evidence>
<evidence type="ECO:0000256" key="5">
    <source>
        <dbReference type="ARBA" id="ARBA00023288"/>
    </source>
</evidence>
<dbReference type="EMBL" id="CAKMMF010000007">
    <property type="protein sequence ID" value="CAH1201985.1"/>
    <property type="molecule type" value="Genomic_DNA"/>
</dbReference>
<gene>
    <name evidence="8" type="primary">metQ</name>
    <name evidence="8" type="ORF">PAECIP111893_01788</name>
</gene>
<dbReference type="RefSeq" id="WP_236340125.1">
    <property type="nucleotide sequence ID" value="NZ_CAKMMF010000007.1"/>
</dbReference>
<keyword evidence="4" id="KW-0564">Palmitate</keyword>
<organism evidence="8 9">
    <name type="scientific">Paenibacillus plantiphilus</name>
    <dbReference type="NCBI Taxonomy" id="2905650"/>
    <lineage>
        <taxon>Bacteria</taxon>
        <taxon>Bacillati</taxon>
        <taxon>Bacillota</taxon>
        <taxon>Bacilli</taxon>
        <taxon>Bacillales</taxon>
        <taxon>Paenibacillaceae</taxon>
        <taxon>Paenibacillus</taxon>
    </lineage>
</organism>
<dbReference type="InterPro" id="IPR004872">
    <property type="entry name" value="Lipoprotein_NlpA"/>
</dbReference>
<keyword evidence="5 6" id="KW-0449">Lipoprotein</keyword>
<dbReference type="Proteomes" id="UP000838686">
    <property type="component" value="Unassembled WGS sequence"/>
</dbReference>
<evidence type="ECO:0000256" key="4">
    <source>
        <dbReference type="ARBA" id="ARBA00023139"/>
    </source>
</evidence>
<reference evidence="8" key="1">
    <citation type="submission" date="2022-01" db="EMBL/GenBank/DDBJ databases">
        <authorList>
            <person name="Criscuolo A."/>
        </authorList>
    </citation>
    <scope>NUCLEOTIDE SEQUENCE</scope>
    <source>
        <strain evidence="8">CIP111893</strain>
    </source>
</reference>